<reference evidence="2 3" key="1">
    <citation type="journal article" date="2023" name="Hortic Res">
        <title>Pangenome of water caltrop reveals structural variations and asymmetric subgenome divergence after allopolyploidization.</title>
        <authorList>
            <person name="Zhang X."/>
            <person name="Chen Y."/>
            <person name="Wang L."/>
            <person name="Yuan Y."/>
            <person name="Fang M."/>
            <person name="Shi L."/>
            <person name="Lu R."/>
            <person name="Comes H.P."/>
            <person name="Ma Y."/>
            <person name="Chen Y."/>
            <person name="Huang G."/>
            <person name="Zhou Y."/>
            <person name="Zheng Z."/>
            <person name="Qiu Y."/>
        </authorList>
    </citation>
    <scope>NUCLEOTIDE SEQUENCE [LARGE SCALE GENOMIC DNA]</scope>
    <source>
        <tissue evidence="2">Roots</tissue>
    </source>
</reference>
<sequence length="106" mass="11407">MAGRESLEDLNIAATNGGRTNKVDSGVDHPGVAGYDVGVARGGWPKLAQHRSGMCKEEGGVLAGKAQLLWMRAREARERSCPHIFHPDLGMSANWRRLSGAGEVRI</sequence>
<keyword evidence="3" id="KW-1185">Reference proteome</keyword>
<protein>
    <submittedName>
        <fullName evidence="2">Uncharacterized protein</fullName>
    </submittedName>
</protein>
<feature type="region of interest" description="Disordered" evidence="1">
    <location>
        <begin position="1"/>
        <end position="28"/>
    </location>
</feature>
<comment type="caution">
    <text evidence="2">The sequence shown here is derived from an EMBL/GenBank/DDBJ whole genome shotgun (WGS) entry which is preliminary data.</text>
</comment>
<dbReference type="AlphaFoldDB" id="A0AAN7JI55"/>
<accession>A0AAN7JI55</accession>
<organism evidence="2 3">
    <name type="scientific">Trapa incisa</name>
    <dbReference type="NCBI Taxonomy" id="236973"/>
    <lineage>
        <taxon>Eukaryota</taxon>
        <taxon>Viridiplantae</taxon>
        <taxon>Streptophyta</taxon>
        <taxon>Embryophyta</taxon>
        <taxon>Tracheophyta</taxon>
        <taxon>Spermatophyta</taxon>
        <taxon>Magnoliopsida</taxon>
        <taxon>eudicotyledons</taxon>
        <taxon>Gunneridae</taxon>
        <taxon>Pentapetalae</taxon>
        <taxon>rosids</taxon>
        <taxon>malvids</taxon>
        <taxon>Myrtales</taxon>
        <taxon>Lythraceae</taxon>
        <taxon>Trapa</taxon>
    </lineage>
</organism>
<evidence type="ECO:0000256" key="1">
    <source>
        <dbReference type="SAM" id="MobiDB-lite"/>
    </source>
</evidence>
<dbReference type="Proteomes" id="UP001345219">
    <property type="component" value="Chromosome 9"/>
</dbReference>
<evidence type="ECO:0000313" key="3">
    <source>
        <dbReference type="Proteomes" id="UP001345219"/>
    </source>
</evidence>
<evidence type="ECO:0000313" key="2">
    <source>
        <dbReference type="EMBL" id="KAK4744145.1"/>
    </source>
</evidence>
<dbReference type="EMBL" id="JAXIOK010000022">
    <property type="protein sequence ID" value="KAK4744145.1"/>
    <property type="molecule type" value="Genomic_DNA"/>
</dbReference>
<proteinExistence type="predicted"/>
<gene>
    <name evidence="2" type="ORF">SAY87_010457</name>
</gene>
<name>A0AAN7JI55_9MYRT</name>